<keyword evidence="3" id="KW-1185">Reference proteome</keyword>
<organism evidence="2 3">
    <name type="scientific">Rhodocollybia butyracea</name>
    <dbReference type="NCBI Taxonomy" id="206335"/>
    <lineage>
        <taxon>Eukaryota</taxon>
        <taxon>Fungi</taxon>
        <taxon>Dikarya</taxon>
        <taxon>Basidiomycota</taxon>
        <taxon>Agaricomycotina</taxon>
        <taxon>Agaricomycetes</taxon>
        <taxon>Agaricomycetidae</taxon>
        <taxon>Agaricales</taxon>
        <taxon>Marasmiineae</taxon>
        <taxon>Omphalotaceae</taxon>
        <taxon>Rhodocollybia</taxon>
    </lineage>
</organism>
<accession>A0A9P5UC28</accession>
<comment type="caution">
    <text evidence="2">The sequence shown here is derived from an EMBL/GenBank/DDBJ whole genome shotgun (WGS) entry which is preliminary data.</text>
</comment>
<keyword evidence="1" id="KW-0732">Signal</keyword>
<dbReference type="Proteomes" id="UP000772434">
    <property type="component" value="Unassembled WGS sequence"/>
</dbReference>
<protein>
    <submittedName>
        <fullName evidence="2">Uncharacterized protein</fullName>
    </submittedName>
</protein>
<evidence type="ECO:0000256" key="1">
    <source>
        <dbReference type="SAM" id="SignalP"/>
    </source>
</evidence>
<dbReference type="EMBL" id="JADNRY010000016">
    <property type="protein sequence ID" value="KAF9073699.1"/>
    <property type="molecule type" value="Genomic_DNA"/>
</dbReference>
<feature type="chain" id="PRO_5040304703" evidence="1">
    <location>
        <begin position="22"/>
        <end position="87"/>
    </location>
</feature>
<name>A0A9P5UC28_9AGAR</name>
<feature type="signal peptide" evidence="1">
    <location>
        <begin position="1"/>
        <end position="21"/>
    </location>
</feature>
<sequence length="87" mass="9412">MRFTLAFVTAALVTLTVVVPAVPFPPRPLLSTFLLPPWAVNPPVKSSAVGALEFHVLLPSLNLNVVLQLCYYCQDNSSILVLGYSLS</sequence>
<dbReference type="AlphaFoldDB" id="A0A9P5UC28"/>
<evidence type="ECO:0000313" key="2">
    <source>
        <dbReference type="EMBL" id="KAF9073699.1"/>
    </source>
</evidence>
<evidence type="ECO:0000313" key="3">
    <source>
        <dbReference type="Proteomes" id="UP000772434"/>
    </source>
</evidence>
<proteinExistence type="predicted"/>
<gene>
    <name evidence="2" type="ORF">BDP27DRAFT_1416784</name>
</gene>
<reference evidence="2" key="1">
    <citation type="submission" date="2020-11" db="EMBL/GenBank/DDBJ databases">
        <authorList>
            <consortium name="DOE Joint Genome Institute"/>
            <person name="Ahrendt S."/>
            <person name="Riley R."/>
            <person name="Andreopoulos W."/>
            <person name="Labutti K."/>
            <person name="Pangilinan J."/>
            <person name="Ruiz-Duenas F.J."/>
            <person name="Barrasa J.M."/>
            <person name="Sanchez-Garcia M."/>
            <person name="Camarero S."/>
            <person name="Miyauchi S."/>
            <person name="Serrano A."/>
            <person name="Linde D."/>
            <person name="Babiker R."/>
            <person name="Drula E."/>
            <person name="Ayuso-Fernandez I."/>
            <person name="Pacheco R."/>
            <person name="Padilla G."/>
            <person name="Ferreira P."/>
            <person name="Barriuso J."/>
            <person name="Kellner H."/>
            <person name="Castanera R."/>
            <person name="Alfaro M."/>
            <person name="Ramirez L."/>
            <person name="Pisabarro A.G."/>
            <person name="Kuo A."/>
            <person name="Tritt A."/>
            <person name="Lipzen A."/>
            <person name="He G."/>
            <person name="Yan M."/>
            <person name="Ng V."/>
            <person name="Cullen D."/>
            <person name="Martin F."/>
            <person name="Rosso M.-N."/>
            <person name="Henrissat B."/>
            <person name="Hibbett D."/>
            <person name="Martinez A.T."/>
            <person name="Grigoriev I.V."/>
        </authorList>
    </citation>
    <scope>NUCLEOTIDE SEQUENCE</scope>
    <source>
        <strain evidence="2">AH 40177</strain>
    </source>
</reference>